<proteinExistence type="predicted"/>
<feature type="domain" description="DUF5753" evidence="1">
    <location>
        <begin position="106"/>
        <end position="279"/>
    </location>
</feature>
<sequence>MALACPFMPKRFSTARGREFGDGLRAAIAATGMTSRAVAEIVDWQEAKLSDAVNGKGGVTELDLALLLGACRTPSDEREHLMKLFHATNVKGWLQEHGAAEPILPRTLLQHESTAKTLISWLPLLVHGTLQIPEYARAVIRASANVPEDEVEERVAARVARSEALRSGVKATFFFHESVLRTPVGGEEVMRAQLEHLVRMSLRPSVVIRVVPTSVGAHAGHAGGFNLMRFHKIEPVVFVESENASLIIEAALPVKSYDAVVESLGRTALDEEQSRSLIKDIIG</sequence>
<name>A0A1H9KE14_9PSEU</name>
<dbReference type="AlphaFoldDB" id="A0A1H9KE14"/>
<accession>A0A1H9KE14</accession>
<evidence type="ECO:0000313" key="3">
    <source>
        <dbReference type="Proteomes" id="UP000199503"/>
    </source>
</evidence>
<dbReference type="STRING" id="65499.SAMN04488000_105286"/>
<gene>
    <name evidence="2" type="ORF">SAMN04488000_105286</name>
</gene>
<reference evidence="3" key="1">
    <citation type="submission" date="2016-10" db="EMBL/GenBank/DDBJ databases">
        <authorList>
            <person name="Varghese N."/>
            <person name="Submissions S."/>
        </authorList>
    </citation>
    <scope>NUCLEOTIDE SEQUENCE [LARGE SCALE GENOMIC DNA]</scope>
    <source>
        <strain evidence="3">DSM 44437</strain>
    </source>
</reference>
<protein>
    <submittedName>
        <fullName evidence="2">Transcriptional regulator, XRE family</fullName>
    </submittedName>
</protein>
<dbReference type="EMBL" id="FOFV01000005">
    <property type="protein sequence ID" value="SEQ97167.1"/>
    <property type="molecule type" value="Genomic_DNA"/>
</dbReference>
<dbReference type="Proteomes" id="UP000199503">
    <property type="component" value="Unassembled WGS sequence"/>
</dbReference>
<organism evidence="2 3">
    <name type="scientific">Lentzea albida</name>
    <dbReference type="NCBI Taxonomy" id="65499"/>
    <lineage>
        <taxon>Bacteria</taxon>
        <taxon>Bacillati</taxon>
        <taxon>Actinomycetota</taxon>
        <taxon>Actinomycetes</taxon>
        <taxon>Pseudonocardiales</taxon>
        <taxon>Pseudonocardiaceae</taxon>
        <taxon>Lentzea</taxon>
    </lineage>
</organism>
<dbReference type="InterPro" id="IPR043917">
    <property type="entry name" value="DUF5753"/>
</dbReference>
<evidence type="ECO:0000259" key="1">
    <source>
        <dbReference type="Pfam" id="PF19054"/>
    </source>
</evidence>
<dbReference type="OrthoDB" id="3672921at2"/>
<dbReference type="Pfam" id="PF19054">
    <property type="entry name" value="DUF5753"/>
    <property type="match status" value="1"/>
</dbReference>
<dbReference type="Pfam" id="PF13560">
    <property type="entry name" value="HTH_31"/>
    <property type="match status" value="1"/>
</dbReference>
<evidence type="ECO:0000313" key="2">
    <source>
        <dbReference type="EMBL" id="SEQ97167.1"/>
    </source>
</evidence>
<keyword evidence="3" id="KW-1185">Reference proteome</keyword>